<dbReference type="Proteomes" id="UP000620139">
    <property type="component" value="Unassembled WGS sequence"/>
</dbReference>
<evidence type="ECO:0000313" key="1">
    <source>
        <dbReference type="EMBL" id="MBH9554317.1"/>
    </source>
</evidence>
<gene>
    <name evidence="1" type="ORF">I7X43_15855</name>
</gene>
<organism evidence="1 2">
    <name type="scientific">Inhella gelatinilytica</name>
    <dbReference type="NCBI Taxonomy" id="2795030"/>
    <lineage>
        <taxon>Bacteria</taxon>
        <taxon>Pseudomonadati</taxon>
        <taxon>Pseudomonadota</taxon>
        <taxon>Betaproteobacteria</taxon>
        <taxon>Burkholderiales</taxon>
        <taxon>Sphaerotilaceae</taxon>
        <taxon>Inhella</taxon>
    </lineage>
</organism>
<evidence type="ECO:0000313" key="2">
    <source>
        <dbReference type="Proteomes" id="UP000620139"/>
    </source>
</evidence>
<name>A0A931IWW0_9BURK</name>
<proteinExistence type="predicted"/>
<dbReference type="AlphaFoldDB" id="A0A931IWW0"/>
<reference evidence="1" key="1">
    <citation type="submission" date="2020-12" db="EMBL/GenBank/DDBJ databases">
        <title>The genome sequence of Inhella sp. 4Y17.</title>
        <authorList>
            <person name="Liu Y."/>
        </authorList>
    </citation>
    <scope>NUCLEOTIDE SEQUENCE</scope>
    <source>
        <strain evidence="1">4Y10</strain>
    </source>
</reference>
<dbReference type="EMBL" id="JAEDAL010000012">
    <property type="protein sequence ID" value="MBH9554317.1"/>
    <property type="molecule type" value="Genomic_DNA"/>
</dbReference>
<dbReference type="RefSeq" id="WP_198101933.1">
    <property type="nucleotide sequence ID" value="NZ_JAEDAL010000012.1"/>
</dbReference>
<comment type="caution">
    <text evidence="1">The sequence shown here is derived from an EMBL/GenBank/DDBJ whole genome shotgun (WGS) entry which is preliminary data.</text>
</comment>
<accession>A0A931IWW0</accession>
<sequence>MTPARRPPYRLMGLLAVPLLLWTLGGPHRVDVEVVAKPWRREVEIERQVRERDSNWCAQIPAGAEVLERERRDDPSGIQPPADYCRYLAPVWRKRRSAIASGLAPQVPEWPLVALREASEAESAERPGKRHATQELSLRAVDGSEWTCRPAFEAWTRFTVGQKLSLQVDRWGVADCSSLRPL</sequence>
<protein>
    <submittedName>
        <fullName evidence="1">Uncharacterized protein</fullName>
    </submittedName>
</protein>
<keyword evidence="2" id="KW-1185">Reference proteome</keyword>